<feature type="compositionally biased region" description="Gly residues" evidence="1">
    <location>
        <begin position="248"/>
        <end position="263"/>
    </location>
</feature>
<dbReference type="AlphaFoldDB" id="F1DPQ0"/>
<feature type="compositionally biased region" description="Low complexity" evidence="1">
    <location>
        <begin position="143"/>
        <end position="157"/>
    </location>
</feature>
<dbReference type="OrthoDB" id="10655462at2759"/>
<dbReference type="InterPro" id="IPR007480">
    <property type="entry name" value="DUF529"/>
</dbReference>
<feature type="signal peptide" evidence="2">
    <location>
        <begin position="1"/>
        <end position="24"/>
    </location>
</feature>
<feature type="compositionally biased region" description="Pro residues" evidence="1">
    <location>
        <begin position="267"/>
        <end position="280"/>
    </location>
</feature>
<proteinExistence type="predicted"/>
<feature type="compositionally biased region" description="Low complexity" evidence="1">
    <location>
        <begin position="170"/>
        <end position="184"/>
    </location>
</feature>
<gene>
    <name evidence="3" type="ORF">TA15705</name>
</gene>
<feature type="compositionally biased region" description="Low complexity" evidence="1">
    <location>
        <begin position="197"/>
        <end position="211"/>
    </location>
</feature>
<feature type="region of interest" description="Disordered" evidence="1">
    <location>
        <begin position="20"/>
        <end position="286"/>
    </location>
</feature>
<accession>F1DPQ0</accession>
<dbReference type="Pfam" id="PF04385">
    <property type="entry name" value="FAINT"/>
    <property type="match status" value="1"/>
</dbReference>
<feature type="non-terminal residue" evidence="3">
    <location>
        <position position="387"/>
    </location>
</feature>
<evidence type="ECO:0000313" key="3">
    <source>
        <dbReference type="EMBL" id="ADX60648.1"/>
    </source>
</evidence>
<organism evidence="3">
    <name type="scientific">Theileria annulata</name>
    <dbReference type="NCBI Taxonomy" id="5874"/>
    <lineage>
        <taxon>Eukaryota</taxon>
        <taxon>Sar</taxon>
        <taxon>Alveolata</taxon>
        <taxon>Apicomplexa</taxon>
        <taxon>Aconoidasida</taxon>
        <taxon>Piroplasmida</taxon>
        <taxon>Theileriidae</taxon>
        <taxon>Theileria</taxon>
    </lineage>
</organism>
<keyword evidence="2" id="KW-0732">Signal</keyword>
<dbReference type="EMBL" id="HQ875462">
    <property type="protein sequence ID" value="ADX60648.1"/>
    <property type="molecule type" value="Genomic_DNA"/>
</dbReference>
<sequence length="387" mass="40507">MNLLTHGIILYSFYLSTCMDSSESDSDGDGGSMLPTHQRSPMFGDPLGSSFSKPYTSEELSDKFPGLKSGKGPKGKGPEKPKTAPGPRKDPMMPTDQEARGASGGPGTYPQQTPGGYGQPPQGPYPTQTPGGYGQPPYGQPGQGIYPPQGPYPTQTPGGYGQPPYGQPGQGIYPPQGPYPTQTPGGYGQPPYGQPGQGIYPPQGPYPTQTPGGYGQPPYGQPGQGIYPPQGPYPKGPAYPPDPYGAAGATGGYGGGASGGAEGPGQPTGPPGPPSGPPTQAPDGTKLITVDAKAAKNNPNVIVREYRDGPNDRLHRHIEPKDGFGFNSVKYDGAPVWEMEGGNFGISVLLFPLRFPEKTIKITLKDGTEKVYEKTGSGKRWKEKKSK</sequence>
<dbReference type="VEuPathDB" id="PiroplasmaDB:TA15690"/>
<feature type="compositionally biased region" description="Basic and acidic residues" evidence="1">
    <location>
        <begin position="76"/>
        <end position="91"/>
    </location>
</feature>
<evidence type="ECO:0000256" key="2">
    <source>
        <dbReference type="SAM" id="SignalP"/>
    </source>
</evidence>
<dbReference type="VEuPathDB" id="PiroplasmaDB:TA15695"/>
<feature type="chain" id="PRO_5003267102" evidence="2">
    <location>
        <begin position="25"/>
        <end position="387"/>
    </location>
</feature>
<protein>
    <submittedName>
        <fullName evidence="3">CD8 T-cell antigen Ta9</fullName>
    </submittedName>
</protein>
<name>F1DPQ0_THEAN</name>
<feature type="compositionally biased region" description="Pro residues" evidence="1">
    <location>
        <begin position="229"/>
        <end position="243"/>
    </location>
</feature>
<reference evidence="3" key="1">
    <citation type="journal article" date="2011" name="Infect. Immun.">
        <title>Extensive Polymorphism and Evidence of Immune Selection in a Highly Dominant Antigen Recognized by Bovine CD8 T Cells Specific for Theileria annulata.</title>
        <authorList>
            <person name="Machugh N.D."/>
            <person name="Weir W."/>
            <person name="Burrells A."/>
            <person name="Lizundia R."/>
            <person name="Graham S.P."/>
            <person name="Taracha E.L."/>
            <person name="Shiels B.R."/>
            <person name="Langsley G."/>
            <person name="Morrison W.I."/>
        </authorList>
    </citation>
    <scope>NUCLEOTIDE SEQUENCE</scope>
    <source>
        <strain evidence="3">T052</strain>
    </source>
</reference>
<evidence type="ECO:0000256" key="1">
    <source>
        <dbReference type="SAM" id="MobiDB-lite"/>
    </source>
</evidence>